<keyword evidence="5 7" id="KW-0560">Oxidoreductase</keyword>
<dbReference type="InterPro" id="IPR023550">
    <property type="entry name" value="PKHD_hydroxylase"/>
</dbReference>
<evidence type="ECO:0000256" key="2">
    <source>
        <dbReference type="ARBA" id="ARBA00022723"/>
    </source>
</evidence>
<name>A0ABT5HXQ0_9CAUL</name>
<evidence type="ECO:0000259" key="8">
    <source>
        <dbReference type="PROSITE" id="PS51471"/>
    </source>
</evidence>
<comment type="cofactor">
    <cofactor evidence="1 7">
        <name>L-ascorbate</name>
        <dbReference type="ChEBI" id="CHEBI:38290"/>
    </cofactor>
</comment>
<dbReference type="NCBIfam" id="NF003975">
    <property type="entry name" value="PRK05467.1-4"/>
    <property type="match status" value="1"/>
</dbReference>
<dbReference type="Pfam" id="PF13640">
    <property type="entry name" value="2OG-FeII_Oxy_3"/>
    <property type="match status" value="1"/>
</dbReference>
<keyword evidence="10" id="KW-1185">Reference proteome</keyword>
<dbReference type="PROSITE" id="PS51471">
    <property type="entry name" value="FE2OG_OXY"/>
    <property type="match status" value="1"/>
</dbReference>
<keyword evidence="6 7" id="KW-0408">Iron</keyword>
<feature type="binding site" evidence="7">
    <location>
        <position position="169"/>
    </location>
    <ligand>
        <name>2-oxoglutarate</name>
        <dbReference type="ChEBI" id="CHEBI:16810"/>
    </ligand>
</feature>
<feature type="domain" description="Fe2OG dioxygenase" evidence="8">
    <location>
        <begin position="78"/>
        <end position="178"/>
    </location>
</feature>
<dbReference type="InterPro" id="IPR006620">
    <property type="entry name" value="Pro_4_hyd_alph"/>
</dbReference>
<dbReference type="PANTHER" id="PTHR41536:SF1">
    <property type="entry name" value="PKHD-TYPE HYDROXYLASE YBIX"/>
    <property type="match status" value="1"/>
</dbReference>
<feature type="binding site" evidence="7">
    <location>
        <position position="98"/>
    </location>
    <ligand>
        <name>Fe cation</name>
        <dbReference type="ChEBI" id="CHEBI:24875"/>
    </ligand>
</feature>
<feature type="binding site" evidence="7">
    <location>
        <position position="159"/>
    </location>
    <ligand>
        <name>Fe cation</name>
        <dbReference type="ChEBI" id="CHEBI:24875"/>
    </ligand>
</feature>
<dbReference type="PANTHER" id="PTHR41536">
    <property type="entry name" value="PKHD-TYPE HYDROXYLASE YBIX"/>
    <property type="match status" value="1"/>
</dbReference>
<evidence type="ECO:0000256" key="3">
    <source>
        <dbReference type="ARBA" id="ARBA00022896"/>
    </source>
</evidence>
<gene>
    <name evidence="9" type="ORF">PQU92_15220</name>
</gene>
<dbReference type="Proteomes" id="UP001214854">
    <property type="component" value="Unassembled WGS sequence"/>
</dbReference>
<sequence>MLLHLPEVLTAAEVAEIRAELEQARWADGALSAGPMAQKVKQNRQLPADAPEAKRLGERIEAALRRHPLFTSAALPKLVITPRFNAYQGGGHYGNHVDTAIHSDPFRGVIARTDVSTTVFLNAPEEYEGGELIIEDTYGAHEVKLAAGDAILYPSTSLHRVEPVTEGIRLASFLWTQSLVKDTERRRMLFELDMTIIRLRAQIGDTEEVVGLTAHYHNLLRQWGDL</sequence>
<dbReference type="EMBL" id="JAQQKX010000014">
    <property type="protein sequence ID" value="MDC7684635.1"/>
    <property type="molecule type" value="Genomic_DNA"/>
</dbReference>
<dbReference type="SUPFAM" id="SSF51197">
    <property type="entry name" value="Clavaminate synthase-like"/>
    <property type="match status" value="1"/>
</dbReference>
<dbReference type="InterPro" id="IPR005123">
    <property type="entry name" value="Oxoglu/Fe-dep_dioxygenase_dom"/>
</dbReference>
<feature type="binding site" evidence="7">
    <location>
        <position position="96"/>
    </location>
    <ligand>
        <name>Fe cation</name>
        <dbReference type="ChEBI" id="CHEBI:24875"/>
    </ligand>
</feature>
<dbReference type="SMART" id="SM00702">
    <property type="entry name" value="P4Hc"/>
    <property type="match status" value="1"/>
</dbReference>
<dbReference type="GO" id="GO:0051213">
    <property type="term" value="F:dioxygenase activity"/>
    <property type="evidence" value="ECO:0007669"/>
    <property type="project" value="UniProtKB-KW"/>
</dbReference>
<evidence type="ECO:0000256" key="4">
    <source>
        <dbReference type="ARBA" id="ARBA00022964"/>
    </source>
</evidence>
<dbReference type="RefSeq" id="WP_272749107.1">
    <property type="nucleotide sequence ID" value="NZ_JAQQKX010000014.1"/>
</dbReference>
<dbReference type="Gene3D" id="2.60.120.620">
    <property type="entry name" value="q2cbj1_9rhob like domain"/>
    <property type="match status" value="1"/>
</dbReference>
<evidence type="ECO:0000313" key="10">
    <source>
        <dbReference type="Proteomes" id="UP001214854"/>
    </source>
</evidence>
<keyword evidence="2 7" id="KW-0479">Metal-binding</keyword>
<comment type="cofactor">
    <cofactor evidence="7">
        <name>Fe(2+)</name>
        <dbReference type="ChEBI" id="CHEBI:29033"/>
    </cofactor>
    <text evidence="7">Binds 1 Fe(2+) ion per subunit.</text>
</comment>
<protein>
    <submittedName>
        <fullName evidence="9">Fe2+-dependent dioxygenase</fullName>
    </submittedName>
</protein>
<evidence type="ECO:0000313" key="9">
    <source>
        <dbReference type="EMBL" id="MDC7684635.1"/>
    </source>
</evidence>
<comment type="caution">
    <text evidence="9">The sequence shown here is derived from an EMBL/GenBank/DDBJ whole genome shotgun (WGS) entry which is preliminary data.</text>
</comment>
<dbReference type="InterPro" id="IPR041097">
    <property type="entry name" value="PKHD_C"/>
</dbReference>
<accession>A0ABT5HXQ0</accession>
<reference evidence="9 10" key="1">
    <citation type="submission" date="2023-01" db="EMBL/GenBank/DDBJ databases">
        <title>Novel species of the genus Asticcacaulis isolated from rivers.</title>
        <authorList>
            <person name="Lu H."/>
        </authorList>
    </citation>
    <scope>NUCLEOTIDE SEQUENCE [LARGE SCALE GENOMIC DNA]</scope>
    <source>
        <strain evidence="9 10">BYS171W</strain>
    </source>
</reference>
<organism evidence="9 10">
    <name type="scientific">Asticcacaulis aquaticus</name>
    <dbReference type="NCBI Taxonomy" id="2984212"/>
    <lineage>
        <taxon>Bacteria</taxon>
        <taxon>Pseudomonadati</taxon>
        <taxon>Pseudomonadota</taxon>
        <taxon>Alphaproteobacteria</taxon>
        <taxon>Caulobacterales</taxon>
        <taxon>Caulobacteraceae</taxon>
        <taxon>Asticcacaulis</taxon>
    </lineage>
</organism>
<dbReference type="Gene3D" id="4.10.860.20">
    <property type="entry name" value="Rabenosyn, Rab binding domain"/>
    <property type="match status" value="1"/>
</dbReference>
<dbReference type="HAMAP" id="MF_00657">
    <property type="entry name" value="Hydroxyl_YbiX"/>
    <property type="match status" value="1"/>
</dbReference>
<evidence type="ECO:0000256" key="5">
    <source>
        <dbReference type="ARBA" id="ARBA00023002"/>
    </source>
</evidence>
<evidence type="ECO:0000256" key="6">
    <source>
        <dbReference type="ARBA" id="ARBA00023004"/>
    </source>
</evidence>
<keyword evidence="3 7" id="KW-0847">Vitamin C</keyword>
<evidence type="ECO:0000256" key="1">
    <source>
        <dbReference type="ARBA" id="ARBA00001961"/>
    </source>
</evidence>
<evidence type="ECO:0000256" key="7">
    <source>
        <dbReference type="HAMAP-Rule" id="MF_00657"/>
    </source>
</evidence>
<proteinExistence type="inferred from homology"/>
<dbReference type="NCBIfam" id="NF003974">
    <property type="entry name" value="PRK05467.1-3"/>
    <property type="match status" value="1"/>
</dbReference>
<dbReference type="Pfam" id="PF18331">
    <property type="entry name" value="PKHD_C"/>
    <property type="match status" value="1"/>
</dbReference>
<keyword evidence="4 7" id="KW-0223">Dioxygenase</keyword>
<dbReference type="InterPro" id="IPR044862">
    <property type="entry name" value="Pro_4_hyd_alph_FE2OG_OXY"/>
</dbReference>